<organism evidence="3 4">
    <name type="scientific">Botryobasidium botryosum (strain FD-172 SS1)</name>
    <dbReference type="NCBI Taxonomy" id="930990"/>
    <lineage>
        <taxon>Eukaryota</taxon>
        <taxon>Fungi</taxon>
        <taxon>Dikarya</taxon>
        <taxon>Basidiomycota</taxon>
        <taxon>Agaricomycotina</taxon>
        <taxon>Agaricomycetes</taxon>
        <taxon>Cantharellales</taxon>
        <taxon>Botryobasidiaceae</taxon>
        <taxon>Botryobasidium</taxon>
    </lineage>
</organism>
<dbReference type="InterPro" id="IPR011048">
    <property type="entry name" value="Haem_d1_sf"/>
</dbReference>
<dbReference type="InterPro" id="IPR019405">
    <property type="entry name" value="Lactonase_7-beta_prop"/>
</dbReference>
<dbReference type="Proteomes" id="UP000027195">
    <property type="component" value="Unassembled WGS sequence"/>
</dbReference>
<sequence length="346" mass="36464">MSFVILVGSYTTVITALIFNSFQSTLNVLSTTNVGQSPSWIASHPSNHSVLFSTFENYYGEVGSFTVDDLGRLNKVASVYSGGQNPAHLAALSSGTEIFVTNYNSGTAESIPLLGDKLQFGSPGAVTTFSGSGPNRDRQTSPHPHEVIEGDGELLVPDLGSDKVWRLVKDGSTNNYKNVGFIQQVAGSGPRHGVFKDGQLYTLHELDNTLTQQTLPAIGSSASPVTVASLSILPPNAPSGLGAGELLFATALSSGTQYLYATNRGDPNGDSIAIFTLNPLKLVKQFKTNLYHIRGLAIGGKNNKYVIAGGLNSGGVAVYERINDGADLKLIAQNSGIQQPTGFVVL</sequence>
<evidence type="ECO:0008006" key="5">
    <source>
        <dbReference type="Google" id="ProtNLM"/>
    </source>
</evidence>
<keyword evidence="4" id="KW-1185">Reference proteome</keyword>
<dbReference type="STRING" id="930990.A0A067MUB7"/>
<dbReference type="EMBL" id="KL198032">
    <property type="protein sequence ID" value="KDQ15452.1"/>
    <property type="molecule type" value="Genomic_DNA"/>
</dbReference>
<dbReference type="PANTHER" id="PTHR30344">
    <property type="entry name" value="6-PHOSPHOGLUCONOLACTONASE-RELATED"/>
    <property type="match status" value="1"/>
</dbReference>
<evidence type="ECO:0000256" key="1">
    <source>
        <dbReference type="ARBA" id="ARBA00005564"/>
    </source>
</evidence>
<evidence type="ECO:0000313" key="4">
    <source>
        <dbReference type="Proteomes" id="UP000027195"/>
    </source>
</evidence>
<dbReference type="PANTHER" id="PTHR30344:SF1">
    <property type="entry name" value="6-PHOSPHOGLUCONOLACTONASE"/>
    <property type="match status" value="1"/>
</dbReference>
<dbReference type="GO" id="GO:0017057">
    <property type="term" value="F:6-phosphogluconolactonase activity"/>
    <property type="evidence" value="ECO:0007669"/>
    <property type="project" value="TreeGrafter"/>
</dbReference>
<proteinExistence type="inferred from homology"/>
<reference evidence="4" key="1">
    <citation type="journal article" date="2014" name="Proc. Natl. Acad. Sci. U.S.A.">
        <title>Extensive sampling of basidiomycete genomes demonstrates inadequacy of the white-rot/brown-rot paradigm for wood decay fungi.</title>
        <authorList>
            <person name="Riley R."/>
            <person name="Salamov A.A."/>
            <person name="Brown D.W."/>
            <person name="Nagy L.G."/>
            <person name="Floudas D."/>
            <person name="Held B.W."/>
            <person name="Levasseur A."/>
            <person name="Lombard V."/>
            <person name="Morin E."/>
            <person name="Otillar R."/>
            <person name="Lindquist E.A."/>
            <person name="Sun H."/>
            <person name="LaButti K.M."/>
            <person name="Schmutz J."/>
            <person name="Jabbour D."/>
            <person name="Luo H."/>
            <person name="Baker S.E."/>
            <person name="Pisabarro A.G."/>
            <person name="Walton J.D."/>
            <person name="Blanchette R.A."/>
            <person name="Henrissat B."/>
            <person name="Martin F."/>
            <person name="Cullen D."/>
            <person name="Hibbett D.S."/>
            <person name="Grigoriev I.V."/>
        </authorList>
    </citation>
    <scope>NUCLEOTIDE SEQUENCE [LARGE SCALE GENOMIC DNA]</scope>
    <source>
        <strain evidence="4">FD-172 SS1</strain>
    </source>
</reference>
<dbReference type="Pfam" id="PF10282">
    <property type="entry name" value="Lactonase"/>
    <property type="match status" value="1"/>
</dbReference>
<dbReference type="SUPFAM" id="SSF51004">
    <property type="entry name" value="C-terminal (heme d1) domain of cytochrome cd1-nitrite reductase"/>
    <property type="match status" value="1"/>
</dbReference>
<dbReference type="OrthoDB" id="9972196at2759"/>
<protein>
    <recommendedName>
        <fullName evidence="5">Lactonase</fullName>
    </recommendedName>
</protein>
<dbReference type="AlphaFoldDB" id="A0A067MUB7"/>
<dbReference type="InterPro" id="IPR050282">
    <property type="entry name" value="Cycloisomerase_2"/>
</dbReference>
<feature type="region of interest" description="Disordered" evidence="2">
    <location>
        <begin position="126"/>
        <end position="148"/>
    </location>
</feature>
<accession>A0A067MUB7</accession>
<dbReference type="Gene3D" id="2.130.10.10">
    <property type="entry name" value="YVTN repeat-like/Quinoprotein amine dehydrogenase"/>
    <property type="match status" value="1"/>
</dbReference>
<evidence type="ECO:0000313" key="3">
    <source>
        <dbReference type="EMBL" id="KDQ15452.1"/>
    </source>
</evidence>
<name>A0A067MUB7_BOTB1</name>
<dbReference type="HOGENOM" id="CLU_038716_1_0_1"/>
<feature type="compositionally biased region" description="Basic and acidic residues" evidence="2">
    <location>
        <begin position="135"/>
        <end position="148"/>
    </location>
</feature>
<evidence type="ECO:0000256" key="2">
    <source>
        <dbReference type="SAM" id="MobiDB-lite"/>
    </source>
</evidence>
<gene>
    <name evidence="3" type="ORF">BOTBODRAFT_187282</name>
</gene>
<comment type="similarity">
    <text evidence="1">Belongs to the cycloisomerase 2 family.</text>
</comment>
<dbReference type="InterPro" id="IPR015943">
    <property type="entry name" value="WD40/YVTN_repeat-like_dom_sf"/>
</dbReference>
<dbReference type="InParanoid" id="A0A067MUB7"/>